<dbReference type="Proteomes" id="UP000265520">
    <property type="component" value="Unassembled WGS sequence"/>
</dbReference>
<evidence type="ECO:0000313" key="1">
    <source>
        <dbReference type="EMBL" id="MCH83984.1"/>
    </source>
</evidence>
<name>A0A392MCI8_9FABA</name>
<accession>A0A392MCI8</accession>
<gene>
    <name evidence="1" type="ORF">A2U01_0004814</name>
</gene>
<reference evidence="1 2" key="1">
    <citation type="journal article" date="2018" name="Front. Plant Sci.">
        <title>Red Clover (Trifolium pratense) and Zigzag Clover (T. medium) - A Picture of Genomic Similarities and Differences.</title>
        <authorList>
            <person name="Dluhosova J."/>
            <person name="Istvanek J."/>
            <person name="Nedelnik J."/>
            <person name="Repkova J."/>
        </authorList>
    </citation>
    <scope>NUCLEOTIDE SEQUENCE [LARGE SCALE GENOMIC DNA]</scope>
    <source>
        <strain evidence="2">cv. 10/8</strain>
        <tissue evidence="1">Leaf</tissue>
    </source>
</reference>
<dbReference type="EMBL" id="LXQA010006061">
    <property type="protein sequence ID" value="MCH83984.1"/>
    <property type="molecule type" value="Genomic_DNA"/>
</dbReference>
<sequence length="39" mass="4552">RMNWIGYDRYALVLPFDGSSQWFFASAATSSLVAPRRWQ</sequence>
<dbReference type="AlphaFoldDB" id="A0A392MCI8"/>
<feature type="non-terminal residue" evidence="1">
    <location>
        <position position="1"/>
    </location>
</feature>
<organism evidence="1 2">
    <name type="scientific">Trifolium medium</name>
    <dbReference type="NCBI Taxonomy" id="97028"/>
    <lineage>
        <taxon>Eukaryota</taxon>
        <taxon>Viridiplantae</taxon>
        <taxon>Streptophyta</taxon>
        <taxon>Embryophyta</taxon>
        <taxon>Tracheophyta</taxon>
        <taxon>Spermatophyta</taxon>
        <taxon>Magnoliopsida</taxon>
        <taxon>eudicotyledons</taxon>
        <taxon>Gunneridae</taxon>
        <taxon>Pentapetalae</taxon>
        <taxon>rosids</taxon>
        <taxon>fabids</taxon>
        <taxon>Fabales</taxon>
        <taxon>Fabaceae</taxon>
        <taxon>Papilionoideae</taxon>
        <taxon>50 kb inversion clade</taxon>
        <taxon>NPAAA clade</taxon>
        <taxon>Hologalegina</taxon>
        <taxon>IRL clade</taxon>
        <taxon>Trifolieae</taxon>
        <taxon>Trifolium</taxon>
    </lineage>
</organism>
<keyword evidence="2" id="KW-1185">Reference proteome</keyword>
<comment type="caution">
    <text evidence="1">The sequence shown here is derived from an EMBL/GenBank/DDBJ whole genome shotgun (WGS) entry which is preliminary data.</text>
</comment>
<proteinExistence type="predicted"/>
<protein>
    <submittedName>
        <fullName evidence="1">Uncharacterized protein</fullName>
    </submittedName>
</protein>
<evidence type="ECO:0000313" key="2">
    <source>
        <dbReference type="Proteomes" id="UP000265520"/>
    </source>
</evidence>